<dbReference type="Gene3D" id="1.10.150.130">
    <property type="match status" value="1"/>
</dbReference>
<gene>
    <name evidence="4" type="ORF">KUL25_11160</name>
</gene>
<evidence type="ECO:0000256" key="1">
    <source>
        <dbReference type="ARBA" id="ARBA00023125"/>
    </source>
</evidence>
<dbReference type="InterPro" id="IPR010998">
    <property type="entry name" value="Integrase_recombinase_N"/>
</dbReference>
<name>A0A975TR47_9RHOB</name>
<evidence type="ECO:0000259" key="3">
    <source>
        <dbReference type="Pfam" id="PF13102"/>
    </source>
</evidence>
<dbReference type="GO" id="GO:0006310">
    <property type="term" value="P:DNA recombination"/>
    <property type="evidence" value="ECO:0007669"/>
    <property type="project" value="UniProtKB-KW"/>
</dbReference>
<accession>A0A975TR47</accession>
<dbReference type="Pfam" id="PF13102">
    <property type="entry name" value="Phage_int_SAM_5"/>
    <property type="match status" value="1"/>
</dbReference>
<dbReference type="EMBL" id="CP078073">
    <property type="protein sequence ID" value="QXL86052.1"/>
    <property type="molecule type" value="Genomic_DNA"/>
</dbReference>
<dbReference type="GO" id="GO:0003677">
    <property type="term" value="F:DNA binding"/>
    <property type="evidence" value="ECO:0007669"/>
    <property type="project" value="UniProtKB-KW"/>
</dbReference>
<sequence>MSNGLLSSMDHRKAEKDLMRYLVQPRGPGKSWVFRMATPLALVGVPNPWDGKPLAKEIKRGLGTRHLPEARTRRDVVLADIRRLQVSLSDGEAFSLASAVQWRETILTDQAEAQAQGDGHNVGSEFVLADKLEQAEAAGFPRDQLKRFARVATGKGFPLDLAHAQYVKARRPANPYGYAPLKRATVANLDTAMKHLRAFLHDEAKTACMEDLTPELAQRFRDEYLPSVPNNRNPRGLSAQTVAKNVNLLKQVWVWAIGEGHLGRKARNPWEFRKGLRRTVNKREKVREDYQPHEFSALLKATTRGSREGDILRLAIASGYRADELATLSIDEVKADGSGFSLAQGKTSNAKRFIPLVDDAKELRQPVWRLTAHRVGYSSNGPSGLPQGRLLPSLSGSPAFAAKCWDLRPMDASLSIPPVTLG</sequence>
<dbReference type="SUPFAM" id="SSF56349">
    <property type="entry name" value="DNA breaking-rejoining enzymes"/>
    <property type="match status" value="1"/>
</dbReference>
<dbReference type="GO" id="GO:0015074">
    <property type="term" value="P:DNA integration"/>
    <property type="evidence" value="ECO:0007669"/>
    <property type="project" value="InterPro"/>
</dbReference>
<evidence type="ECO:0000313" key="4">
    <source>
        <dbReference type="EMBL" id="QXL86052.1"/>
    </source>
</evidence>
<feature type="domain" description="Phage integrase SAM-like" evidence="3">
    <location>
        <begin position="182"/>
        <end position="265"/>
    </location>
</feature>
<protein>
    <submittedName>
        <fullName evidence="4">Phage integrase SAM-like domain-containing protein</fullName>
    </submittedName>
</protein>
<dbReference type="InterPro" id="IPR011010">
    <property type="entry name" value="DNA_brk_join_enz"/>
</dbReference>
<dbReference type="AlphaFoldDB" id="A0A975TR47"/>
<keyword evidence="2" id="KW-0233">DNA recombination</keyword>
<keyword evidence="1" id="KW-0238">DNA-binding</keyword>
<organism evidence="4">
    <name type="scientific">Gymnodinialimonas phycosphaerae</name>
    <dbReference type="NCBI Taxonomy" id="2841589"/>
    <lineage>
        <taxon>Bacteria</taxon>
        <taxon>Pseudomonadati</taxon>
        <taxon>Pseudomonadota</taxon>
        <taxon>Alphaproteobacteria</taxon>
        <taxon>Rhodobacterales</taxon>
        <taxon>Paracoccaceae</taxon>
        <taxon>Gymnodinialimonas</taxon>
    </lineage>
</organism>
<evidence type="ECO:0000256" key="2">
    <source>
        <dbReference type="ARBA" id="ARBA00023172"/>
    </source>
</evidence>
<dbReference type="Gene3D" id="1.10.443.10">
    <property type="entry name" value="Intergrase catalytic core"/>
    <property type="match status" value="1"/>
</dbReference>
<proteinExistence type="predicted"/>
<dbReference type="InterPro" id="IPR013762">
    <property type="entry name" value="Integrase-like_cat_sf"/>
</dbReference>
<reference evidence="4" key="1">
    <citation type="submission" date="2021-07" db="EMBL/GenBank/DDBJ databases">
        <title>Karlodiniumbacter phycospheric gen. nov., sp. nov., a phycosphere bacterium isolated from karlodinium veneficum.</title>
        <authorList>
            <person name="Peng Y."/>
            <person name="Jiang L."/>
            <person name="Lee J."/>
        </authorList>
    </citation>
    <scope>NUCLEOTIDE SEQUENCE</scope>
    <source>
        <strain evidence="4">N5</strain>
    </source>
</reference>
<dbReference type="InterPro" id="IPR025269">
    <property type="entry name" value="SAM-like_dom"/>
</dbReference>